<keyword evidence="2" id="KW-0547">Nucleotide-binding</keyword>
<dbReference type="GO" id="GO:0006281">
    <property type="term" value="P:DNA repair"/>
    <property type="evidence" value="ECO:0007669"/>
    <property type="project" value="UniProtKB-KW"/>
</dbReference>
<dbReference type="PANTHER" id="PTHR30591:SF1">
    <property type="entry name" value="RECBCD ENZYME SUBUNIT RECC"/>
    <property type="match status" value="1"/>
</dbReference>
<dbReference type="AlphaFoldDB" id="A0A3B1BI50"/>
<organism evidence="11">
    <name type="scientific">hydrothermal vent metagenome</name>
    <dbReference type="NCBI Taxonomy" id="652676"/>
    <lineage>
        <taxon>unclassified sequences</taxon>
        <taxon>metagenomes</taxon>
        <taxon>ecological metagenomes</taxon>
    </lineage>
</organism>
<dbReference type="GO" id="GO:0003677">
    <property type="term" value="F:DNA binding"/>
    <property type="evidence" value="ECO:0007669"/>
    <property type="project" value="UniProtKB-KW"/>
</dbReference>
<reference evidence="11" key="1">
    <citation type="submission" date="2018-06" db="EMBL/GenBank/DDBJ databases">
        <authorList>
            <person name="Zhirakovskaya E."/>
        </authorList>
    </citation>
    <scope>NUCLEOTIDE SEQUENCE</scope>
</reference>
<keyword evidence="9" id="KW-0234">DNA repair</keyword>
<dbReference type="InterPro" id="IPR038726">
    <property type="entry name" value="PDDEXK_AddAB-type"/>
</dbReference>
<keyword evidence="6" id="KW-0269">Exonuclease</keyword>
<evidence type="ECO:0000256" key="4">
    <source>
        <dbReference type="ARBA" id="ARBA00022801"/>
    </source>
</evidence>
<evidence type="ECO:0000256" key="5">
    <source>
        <dbReference type="ARBA" id="ARBA00022806"/>
    </source>
</evidence>
<feature type="domain" description="UvrD-like helicase C-terminal" evidence="10">
    <location>
        <begin position="240"/>
        <end position="503"/>
    </location>
</feature>
<keyword evidence="3" id="KW-0227">DNA damage</keyword>
<gene>
    <name evidence="11" type="ORF">MNBD_NITROSPINAE04-2075</name>
</gene>
<dbReference type="SUPFAM" id="SSF52540">
    <property type="entry name" value="P-loop containing nucleoside triphosphate hydrolases"/>
    <property type="match status" value="1"/>
</dbReference>
<protein>
    <recommendedName>
        <fullName evidence="10">UvrD-like helicase C-terminal domain-containing protein</fullName>
    </recommendedName>
</protein>
<dbReference type="GO" id="GO:0004386">
    <property type="term" value="F:helicase activity"/>
    <property type="evidence" value="ECO:0007669"/>
    <property type="project" value="UniProtKB-KW"/>
</dbReference>
<proteinExistence type="predicted"/>
<keyword evidence="8" id="KW-0238">DNA-binding</keyword>
<dbReference type="Gene3D" id="3.90.320.10">
    <property type="match status" value="1"/>
</dbReference>
<keyword evidence="4" id="KW-0378">Hydrolase</keyword>
<evidence type="ECO:0000256" key="1">
    <source>
        <dbReference type="ARBA" id="ARBA00022722"/>
    </source>
</evidence>
<dbReference type="Gene3D" id="3.40.50.300">
    <property type="entry name" value="P-loop containing nucleotide triphosphate hydrolases"/>
    <property type="match status" value="2"/>
</dbReference>
<sequence length="1090" mass="122492">MSMDKPKLTLYPTAGRLKYAISLLVEGGGDAAKLVPGMMTIGQFEKKLQARIRKARREVTRFGRSLMMSAIIETFYRNNRGGVFAPIHTFPGFLDSILNFFDELGAGLVAPEFLPEVKGYAPEKEKEIARLYSAYQKELVKRGLYDSGTLRRGLIEALSSKKWELPHSLKRFGSIRLIDIYQFTPYRFELFKNLAMRMKVTIVLPTPDSRRRAFGFIVSNIAKFEALGDQAGQLEIKFSEARGGGLLVLKERIFDLSPPDKGSDKAEGLPVKILSCHSRYREMEEVGASIIEMVKQGGRRWSDFAVVFRDIKPYGAIVDDVFNRYSIPFYFKRGLSLGQNPLIRAALSLFGAINAEYGRDEIARIAGSSYFGRFADIDIDDAQTLYIEAGIIDGEPSVWRRKLKKAIAGRKGASRNKANRIANLTQELLDALAGLKKQNRPPQFLDHLTRLFTWLKLSPESQYSGPKSDIIRFRDNNAYMQLIETVLQAKQAVEMMKMGASQLGFEVIRDMLTGQINSKTTPEPGAADLNRVQALNIHDVIGLDFNHLFICGLNEGEFPLRAQARSILTEEERTAFNKAHIEARSAADPETEKGRRVFDRSSDKWQEESLLFFQAIKAAGDTVHFTYSSQELDGTPIMRSLFIDDALDVLAPGASTQERENVILHTGHLAIAKEAFLLPDPEELKAKLLRDLFRGSVGEPRLEERIGQIARGAPGWKRFTTLLSLAATERQRDNYFIEPDPEKKKKLANIYNASLASQKEKINSLLVGKRKGRYSPTALESFGQCPFRYFAGKTLGLEAVEEPALEMDARGAGTLHHAILENFYKKMIKQKRLPLTGCDDEKNILVDTALKEFEKFRRKGLLGDMAIWEAQEEKTLSALVRWHDAEVEDQRTNGFVPVGVEVVFDLKPFEKSPDYKPYLISMPGGGARHLTGRVDRIDIKADGNMLRVVDYKSGANAAKYKKMVARENLGRVSFQPGVYMLLARDWVMSKKMIDNVDSMRGGYRLIHLDEAAKAYIMTDGGKEKEIDDGWFIGTEPGAGQTPETFEGQVRATIEKIESGQFYVSPVNCDYCDFPGLCRYIATAKETAQGE</sequence>
<keyword evidence="7" id="KW-0067">ATP-binding</keyword>
<evidence type="ECO:0000313" key="11">
    <source>
        <dbReference type="EMBL" id="VAX17689.1"/>
    </source>
</evidence>
<dbReference type="GO" id="GO:0005524">
    <property type="term" value="F:ATP binding"/>
    <property type="evidence" value="ECO:0007669"/>
    <property type="project" value="UniProtKB-KW"/>
</dbReference>
<dbReference type="EMBL" id="UOGA01000101">
    <property type="protein sequence ID" value="VAX17689.1"/>
    <property type="molecule type" value="Genomic_DNA"/>
</dbReference>
<evidence type="ECO:0000256" key="9">
    <source>
        <dbReference type="ARBA" id="ARBA00023204"/>
    </source>
</evidence>
<evidence type="ECO:0000256" key="7">
    <source>
        <dbReference type="ARBA" id="ARBA00022840"/>
    </source>
</evidence>
<evidence type="ECO:0000256" key="8">
    <source>
        <dbReference type="ARBA" id="ARBA00023125"/>
    </source>
</evidence>
<dbReference type="Pfam" id="PF12705">
    <property type="entry name" value="PDDEXK_1"/>
    <property type="match status" value="1"/>
</dbReference>
<evidence type="ECO:0000259" key="10">
    <source>
        <dbReference type="PROSITE" id="PS51217"/>
    </source>
</evidence>
<dbReference type="InterPro" id="IPR014017">
    <property type="entry name" value="DNA_helicase_UvrD-like_C"/>
</dbReference>
<dbReference type="InterPro" id="IPR027417">
    <property type="entry name" value="P-loop_NTPase"/>
</dbReference>
<evidence type="ECO:0000256" key="6">
    <source>
        <dbReference type="ARBA" id="ARBA00022839"/>
    </source>
</evidence>
<keyword evidence="1" id="KW-0540">Nuclease</keyword>
<dbReference type="PANTHER" id="PTHR30591">
    <property type="entry name" value="RECBCD ENZYME SUBUNIT RECC"/>
    <property type="match status" value="1"/>
</dbReference>
<keyword evidence="5" id="KW-0347">Helicase</keyword>
<dbReference type="InterPro" id="IPR011604">
    <property type="entry name" value="PDDEXK-like_dom_sf"/>
</dbReference>
<dbReference type="PROSITE" id="PS51217">
    <property type="entry name" value="UVRD_HELICASE_CTER"/>
    <property type="match status" value="1"/>
</dbReference>
<accession>A0A3B1BI50</accession>
<dbReference type="GO" id="GO:0004527">
    <property type="term" value="F:exonuclease activity"/>
    <property type="evidence" value="ECO:0007669"/>
    <property type="project" value="UniProtKB-KW"/>
</dbReference>
<dbReference type="GO" id="GO:0006310">
    <property type="term" value="P:DNA recombination"/>
    <property type="evidence" value="ECO:0007669"/>
    <property type="project" value="TreeGrafter"/>
</dbReference>
<evidence type="ECO:0000256" key="2">
    <source>
        <dbReference type="ARBA" id="ARBA00022741"/>
    </source>
</evidence>
<evidence type="ECO:0000256" key="3">
    <source>
        <dbReference type="ARBA" id="ARBA00022763"/>
    </source>
</evidence>
<name>A0A3B1BI50_9ZZZZ</name>